<comment type="caution">
    <text evidence="1">The sequence shown here is derived from an EMBL/GenBank/DDBJ whole genome shotgun (WGS) entry which is preliminary data.</text>
</comment>
<keyword evidence="2" id="KW-1185">Reference proteome</keyword>
<evidence type="ECO:0008006" key="3">
    <source>
        <dbReference type="Google" id="ProtNLM"/>
    </source>
</evidence>
<dbReference type="EMBL" id="BAAAFD010000005">
    <property type="protein sequence ID" value="GAA0856965.1"/>
    <property type="molecule type" value="Genomic_DNA"/>
</dbReference>
<dbReference type="SUPFAM" id="SSF52540">
    <property type="entry name" value="P-loop containing nucleoside triphosphate hydrolases"/>
    <property type="match status" value="1"/>
</dbReference>
<dbReference type="Proteomes" id="UP001500359">
    <property type="component" value="Unassembled WGS sequence"/>
</dbReference>
<gene>
    <name evidence="1" type="ORF">GCM10009114_20860</name>
</gene>
<evidence type="ECO:0000313" key="2">
    <source>
        <dbReference type="Proteomes" id="UP001500359"/>
    </source>
</evidence>
<accession>A0ABN1LK13</accession>
<evidence type="ECO:0000313" key="1">
    <source>
        <dbReference type="EMBL" id="GAA0856965.1"/>
    </source>
</evidence>
<sequence>MKGMLRALARRSLSYVSPSPSRELVSRLAGDNANNNDYKRYVIFGHQRCGSSVLTSGLKSHPGVKAFAEVFTSNHITFNYPGYDNKSLSMLALRDRDNRKFLEEIIFCPQQANVEAVGFKVFPDQIDKQRFQDVWRWLADNENVSLIMLNRDNSLATLCSVTIAKKTGVWGINDATKRPTLTITLSIPECEKFFEQRELYAQMVRDKFKDRELLEISYETFASDIPKHFNLVQEFIGINPIELPVNDLKKETRSLSQIIDNYEELKAHFSATRWQSYFVD</sequence>
<proteinExistence type="predicted"/>
<protein>
    <recommendedName>
        <fullName evidence="3">Sulfotransferase family protein</fullName>
    </recommendedName>
</protein>
<organism evidence="1 2">
    <name type="scientific">Aliiglaciecola litoralis</name>
    <dbReference type="NCBI Taxonomy" id="582857"/>
    <lineage>
        <taxon>Bacteria</taxon>
        <taxon>Pseudomonadati</taxon>
        <taxon>Pseudomonadota</taxon>
        <taxon>Gammaproteobacteria</taxon>
        <taxon>Alteromonadales</taxon>
        <taxon>Alteromonadaceae</taxon>
        <taxon>Aliiglaciecola</taxon>
    </lineage>
</organism>
<dbReference type="InterPro" id="IPR027417">
    <property type="entry name" value="P-loop_NTPase"/>
</dbReference>
<reference evidence="1 2" key="1">
    <citation type="journal article" date="2019" name="Int. J. Syst. Evol. Microbiol.">
        <title>The Global Catalogue of Microorganisms (GCM) 10K type strain sequencing project: providing services to taxonomists for standard genome sequencing and annotation.</title>
        <authorList>
            <consortium name="The Broad Institute Genomics Platform"/>
            <consortium name="The Broad Institute Genome Sequencing Center for Infectious Disease"/>
            <person name="Wu L."/>
            <person name="Ma J."/>
        </authorList>
    </citation>
    <scope>NUCLEOTIDE SEQUENCE [LARGE SCALE GENOMIC DNA]</scope>
    <source>
        <strain evidence="1 2">JCM 15896</strain>
    </source>
</reference>
<dbReference type="RefSeq" id="WP_343859629.1">
    <property type="nucleotide sequence ID" value="NZ_BAAAFD010000005.1"/>
</dbReference>
<dbReference type="Gene3D" id="3.40.50.300">
    <property type="entry name" value="P-loop containing nucleotide triphosphate hydrolases"/>
    <property type="match status" value="1"/>
</dbReference>
<name>A0ABN1LK13_9ALTE</name>